<name>A0A853ZQF4_9PSED</name>
<protein>
    <submittedName>
        <fullName evidence="1">Uncharacterized protein</fullName>
    </submittedName>
</protein>
<gene>
    <name evidence="1" type="ORF">BOH74_16880</name>
</gene>
<evidence type="ECO:0000313" key="2">
    <source>
        <dbReference type="Proteomes" id="UP000185990"/>
    </source>
</evidence>
<dbReference type="Proteomes" id="UP000185990">
    <property type="component" value="Unassembled WGS sequence"/>
</dbReference>
<dbReference type="AlphaFoldDB" id="A0A853ZQF4"/>
<comment type="caution">
    <text evidence="1">The sequence shown here is derived from an EMBL/GenBank/DDBJ whole genome shotgun (WGS) entry which is preliminary data.</text>
</comment>
<evidence type="ECO:0000313" key="1">
    <source>
        <dbReference type="EMBL" id="OKA20536.1"/>
    </source>
</evidence>
<reference evidence="1 2" key="1">
    <citation type="submission" date="2016-11" db="EMBL/GenBank/DDBJ databases">
        <title>Draft genome of Pseudomonas versuta A4R1.12.</title>
        <authorList>
            <person name="See-Too W.-S."/>
        </authorList>
    </citation>
    <scope>NUCLEOTIDE SEQUENCE [LARGE SCALE GENOMIC DNA]</scope>
    <source>
        <strain evidence="1 2">A4R1.12</strain>
    </source>
</reference>
<proteinExistence type="predicted"/>
<dbReference type="EMBL" id="MPJD01000026">
    <property type="protein sequence ID" value="OKA20536.1"/>
    <property type="molecule type" value="Genomic_DNA"/>
</dbReference>
<sequence>MAHAILASLVIERRHAHVLDKPSAKQGRRSYCQCAGNSGQVQAGEVIARHGAVPAMLILWGLCGYPDGPL</sequence>
<organism evidence="1 2">
    <name type="scientific">Pseudomonas versuta</name>
    <dbReference type="NCBI Taxonomy" id="1788301"/>
    <lineage>
        <taxon>Bacteria</taxon>
        <taxon>Pseudomonadati</taxon>
        <taxon>Pseudomonadota</taxon>
        <taxon>Gammaproteobacteria</taxon>
        <taxon>Pseudomonadales</taxon>
        <taxon>Pseudomonadaceae</taxon>
        <taxon>Pseudomonas</taxon>
    </lineage>
</organism>
<accession>A0A853ZQF4</accession>